<dbReference type="InterPro" id="IPR018337">
    <property type="entry name" value="Cell_wall/Cho-bd_repeat"/>
</dbReference>
<dbReference type="InterPro" id="IPR013783">
    <property type="entry name" value="Ig-like_fold"/>
</dbReference>
<evidence type="ECO:0000256" key="3">
    <source>
        <dbReference type="SAM" id="SignalP"/>
    </source>
</evidence>
<feature type="chain" id="PRO_5039438762" description="Fibronectin type-III domain-containing protein" evidence="3">
    <location>
        <begin position="22"/>
        <end position="1004"/>
    </location>
</feature>
<dbReference type="EMBL" id="JAEQMG010000179">
    <property type="protein sequence ID" value="MBK6090107.1"/>
    <property type="molecule type" value="Genomic_DNA"/>
</dbReference>
<feature type="repeat" description="Cell wall-binding" evidence="2">
    <location>
        <begin position="767"/>
        <end position="786"/>
    </location>
</feature>
<dbReference type="CDD" id="cd00063">
    <property type="entry name" value="FN3"/>
    <property type="match status" value="2"/>
</dbReference>
<dbReference type="PANTHER" id="PTHR47135:SF1">
    <property type="entry name" value="FIBRONECTIN TYPE III DOMAIN-CONTAINING PROTEIN 7"/>
    <property type="match status" value="1"/>
</dbReference>
<dbReference type="PROSITE" id="PS50853">
    <property type="entry name" value="FN3"/>
    <property type="match status" value="1"/>
</dbReference>
<dbReference type="SUPFAM" id="SSF69360">
    <property type="entry name" value="Cell wall binding repeat"/>
    <property type="match status" value="1"/>
</dbReference>
<dbReference type="InterPro" id="IPR036116">
    <property type="entry name" value="FN3_sf"/>
</dbReference>
<keyword evidence="6" id="KW-1185">Reference proteome</keyword>
<evidence type="ECO:0000313" key="6">
    <source>
        <dbReference type="Proteomes" id="UP000633365"/>
    </source>
</evidence>
<evidence type="ECO:0000256" key="2">
    <source>
        <dbReference type="PROSITE-ProRule" id="PRU00591"/>
    </source>
</evidence>
<protein>
    <recommendedName>
        <fullName evidence="4">Fibronectin type-III domain-containing protein</fullName>
    </recommendedName>
</protein>
<accession>A0A935C5G6</accession>
<dbReference type="Gene3D" id="2.10.270.10">
    <property type="entry name" value="Cholin Binding"/>
    <property type="match status" value="1"/>
</dbReference>
<keyword evidence="3" id="KW-0732">Signal</keyword>
<dbReference type="RefSeq" id="WP_201428786.1">
    <property type="nucleotide sequence ID" value="NZ_JAEQMG010000179.1"/>
</dbReference>
<organism evidence="5 6">
    <name type="scientific">Ruminococcus difficilis</name>
    <dbReference type="NCBI Taxonomy" id="2763069"/>
    <lineage>
        <taxon>Bacteria</taxon>
        <taxon>Bacillati</taxon>
        <taxon>Bacillota</taxon>
        <taxon>Clostridia</taxon>
        <taxon>Eubacteriales</taxon>
        <taxon>Oscillospiraceae</taxon>
        <taxon>Ruminococcus</taxon>
    </lineage>
</organism>
<dbReference type="Gene3D" id="2.60.40.10">
    <property type="entry name" value="Immunoglobulins"/>
    <property type="match status" value="8"/>
</dbReference>
<gene>
    <name evidence="5" type="ORF">JKK62_15905</name>
</gene>
<feature type="domain" description="Fibronectin type-III" evidence="4">
    <location>
        <begin position="130"/>
        <end position="220"/>
    </location>
</feature>
<sequence>MKKPIVAFFAALIAISASGFAVSAAQTDSGMNVAEASQQAQASYPVVTDFYNTADGTEVSWKAYPNAARYGLFVWNGDSWKGIATTSGLSLTHKGLKSGEVYRYTVRAIGSDGEFCSDFNRDGFENTFIAPPEMTAVRNSEKGVFLEWTSRKGAENYRVYRKSGNSGWTRLTDTAANFFTDESAVSGTTYSYTVRCITADGSEWTSYYTDGKSVRYIKAPVITDFANTATGTRIYWDKCGGASKYRVFYLDRDNVWRGLGSTSSNSFTSEDLLSGESYTYTVRCLDSDGNYISDYDHEGKSYLFLTTPKITSLNPVTEGVEVNWGSLAGAVNYRVYRKTADTDWRRVGDTTATTLVDRNAPSGVQVSYTVRAITADGSDWTSYFNSGKSITYIKTPVITGFYNTANGTEIMWDKCGGAAKYRVFVLENGSWKGLGNTTSESFVNKNVKSGESYTYTVRCLDKNGDFISAYDKDGKSFIFLTPPVISSLDVTENGVVIKWNADKNAENFRIYRKTGGSDWSKLADTDSRTYTDRTAASGKEYSYTVRCITADGSEWTSYYNSGKSVMFVKTPQVKSFENVSEGAKLSWDKCDGAYKYGVFYLDGENGWKGISSTTDTYFIDKTVKNGETRTYTVRCLDKASNFISPFNRTGWTNRYFAPPAILSVSNAVKGNNIKWNAVDGAAGYRLYRRTISSGWARLFDSTPETSYNDLTAEKNNAYAYTLRLVNEKGELISSYIDDTKFYYNGAVANGTLSINGKSYVFVNGKIRQGYVKIGNDTYYYNSDGVMLKDCLVGSSAEGFRYAGKDGKIDFNFTGVTKNSYGYWYLEKGTLDFTIRTGVTYGGYDWNVENGRATKVTTEKDKTYHRAFLLLDKVCDRNMSKSDKLWKMFRYIQNAYTELNPRIPHYHGDGWEVLYANDMLVYGKGNCISYGSEFAFLAKAIGYDNCYACHSGGHGWAEIEGKVYDPEWGRHFFDHTYFGIDYYNNPTSVNYTVIKGGAAWMHVKI</sequence>
<dbReference type="SMART" id="SM00060">
    <property type="entry name" value="FN3"/>
    <property type="match status" value="6"/>
</dbReference>
<reference evidence="5" key="1">
    <citation type="submission" date="2021-01" db="EMBL/GenBank/DDBJ databases">
        <title>Genome public.</title>
        <authorList>
            <person name="Liu C."/>
            <person name="Sun Q."/>
        </authorList>
    </citation>
    <scope>NUCLEOTIDE SEQUENCE</scope>
    <source>
        <strain evidence="5">M6</strain>
    </source>
</reference>
<dbReference type="PROSITE" id="PS51170">
    <property type="entry name" value="CW"/>
    <property type="match status" value="1"/>
</dbReference>
<evidence type="ECO:0000313" key="5">
    <source>
        <dbReference type="EMBL" id="MBK6090107.1"/>
    </source>
</evidence>
<dbReference type="PANTHER" id="PTHR47135">
    <property type="entry name" value="FIBRONECTIN TYPE III DOMAIN-CONTAINING PROTEIN 7"/>
    <property type="match status" value="1"/>
</dbReference>
<dbReference type="SUPFAM" id="SSF49265">
    <property type="entry name" value="Fibronectin type III"/>
    <property type="match status" value="3"/>
</dbReference>
<keyword evidence="1" id="KW-0677">Repeat</keyword>
<name>A0A935C5G6_9FIRM</name>
<feature type="signal peptide" evidence="3">
    <location>
        <begin position="1"/>
        <end position="21"/>
    </location>
</feature>
<proteinExistence type="predicted"/>
<dbReference type="Proteomes" id="UP000633365">
    <property type="component" value="Unassembled WGS sequence"/>
</dbReference>
<comment type="caution">
    <text evidence="5">The sequence shown here is derived from an EMBL/GenBank/DDBJ whole genome shotgun (WGS) entry which is preliminary data.</text>
</comment>
<dbReference type="AlphaFoldDB" id="A0A935C5G6"/>
<evidence type="ECO:0000259" key="4">
    <source>
        <dbReference type="PROSITE" id="PS50853"/>
    </source>
</evidence>
<evidence type="ECO:0000256" key="1">
    <source>
        <dbReference type="ARBA" id="ARBA00022737"/>
    </source>
</evidence>
<dbReference type="InterPro" id="IPR003961">
    <property type="entry name" value="FN3_dom"/>
</dbReference>